<name>A0AAU9U7K8_EUPED</name>
<dbReference type="EMBL" id="CAKOGL010000015">
    <property type="protein sequence ID" value="CAH2095275.1"/>
    <property type="molecule type" value="Genomic_DNA"/>
</dbReference>
<evidence type="ECO:0000313" key="3">
    <source>
        <dbReference type="Proteomes" id="UP001153954"/>
    </source>
</evidence>
<dbReference type="AlphaFoldDB" id="A0AAU9U7K8"/>
<keyword evidence="3" id="KW-1185">Reference proteome</keyword>
<sequence>MQVLTKGPVPGKYLRQSEGQHPVPQEGETWLYFLVNSQKDTRPDPGHIQHKGVAMYAPRQNRVLKGKNVAFQYHRCLQFRHSSHGCQRRLACVQCGDEHTAKDCFRSKERVNRRDIRNRNSVISGGIKNKKKISAGPSSMFPH</sequence>
<gene>
    <name evidence="2" type="ORF">EEDITHA_LOCUS10748</name>
</gene>
<feature type="region of interest" description="Disordered" evidence="1">
    <location>
        <begin position="123"/>
        <end position="143"/>
    </location>
</feature>
<dbReference type="Proteomes" id="UP001153954">
    <property type="component" value="Unassembled WGS sequence"/>
</dbReference>
<protein>
    <submittedName>
        <fullName evidence="2">Uncharacterized protein</fullName>
    </submittedName>
</protein>
<organism evidence="2 3">
    <name type="scientific">Euphydryas editha</name>
    <name type="common">Edith's checkerspot</name>
    <dbReference type="NCBI Taxonomy" id="104508"/>
    <lineage>
        <taxon>Eukaryota</taxon>
        <taxon>Metazoa</taxon>
        <taxon>Ecdysozoa</taxon>
        <taxon>Arthropoda</taxon>
        <taxon>Hexapoda</taxon>
        <taxon>Insecta</taxon>
        <taxon>Pterygota</taxon>
        <taxon>Neoptera</taxon>
        <taxon>Endopterygota</taxon>
        <taxon>Lepidoptera</taxon>
        <taxon>Glossata</taxon>
        <taxon>Ditrysia</taxon>
        <taxon>Papilionoidea</taxon>
        <taxon>Nymphalidae</taxon>
        <taxon>Nymphalinae</taxon>
        <taxon>Euphydryas</taxon>
    </lineage>
</organism>
<reference evidence="2" key="1">
    <citation type="submission" date="2022-03" db="EMBL/GenBank/DDBJ databases">
        <authorList>
            <person name="Tunstrom K."/>
        </authorList>
    </citation>
    <scope>NUCLEOTIDE SEQUENCE</scope>
</reference>
<evidence type="ECO:0000256" key="1">
    <source>
        <dbReference type="SAM" id="MobiDB-lite"/>
    </source>
</evidence>
<accession>A0AAU9U7K8</accession>
<proteinExistence type="predicted"/>
<comment type="caution">
    <text evidence="2">The sequence shown here is derived from an EMBL/GenBank/DDBJ whole genome shotgun (WGS) entry which is preliminary data.</text>
</comment>
<evidence type="ECO:0000313" key="2">
    <source>
        <dbReference type="EMBL" id="CAH2095275.1"/>
    </source>
</evidence>
<feature type="region of interest" description="Disordered" evidence="1">
    <location>
        <begin position="1"/>
        <end position="23"/>
    </location>
</feature>